<reference evidence="9 10" key="1">
    <citation type="journal article" date="2014" name="PLoS Genet.">
        <title>Phylogenetically driven sequencing of extremely halophilic archaea reveals strategies for static and dynamic osmo-response.</title>
        <authorList>
            <person name="Becker E.A."/>
            <person name="Seitzer P.M."/>
            <person name="Tritt A."/>
            <person name="Larsen D."/>
            <person name="Krusor M."/>
            <person name="Yao A.I."/>
            <person name="Wu D."/>
            <person name="Madern D."/>
            <person name="Eisen J.A."/>
            <person name="Darling A.E."/>
            <person name="Facciotti M.T."/>
        </authorList>
    </citation>
    <scope>NUCLEOTIDE SEQUENCE [LARGE SCALE GENOMIC DNA]</scope>
    <source>
        <strain evidence="9 10">DSM 8989</strain>
    </source>
</reference>
<dbReference type="PATRIC" id="fig|1227456.3.peg.4082"/>
<dbReference type="RefSeq" id="WP_005046801.1">
    <property type="nucleotide sequence ID" value="NZ_AOME01000102.1"/>
</dbReference>
<keyword evidence="3 7" id="KW-0812">Transmembrane</keyword>
<dbReference type="InterPro" id="IPR020846">
    <property type="entry name" value="MFS_dom"/>
</dbReference>
<sequence>MATFGFFAGLTTIVFYGAAGPIFEEHLALTGVFHGLLLGSPHLSKAVLRIPFGAWVDEAGGKKPMLILLASTIVGIAGLVVTLFLTYPDDFGMHLYPLLVLFGLLAGAGGATFSVGISQTSYWYPSDKQGFAMGAFAGAGNIGPGLVVYVLPVLIGLTGLAMAYGIWLAFVVAVTIIYAIYAVDPYYFQLLRQGNDQEEAKETADELGQDIFPSGNTWESLRESASIRRTWVLVFLYTVSFGGGFTSLSAWFPTYWDLFHGFDLSTAGLLAGIFIVYGSLIRIPGGSISDRFGGENVAIASFSVMAVGAVIMTFAVGFWAAFVGMMVLGTGMGVANAAVFELVPKFVPEAVGGASGWISGIGGGGTLIILPALGYYTDIFGQIGYARGFSLFIVLSAICAAVSWGLKRYKPDVDADVDETPVH</sequence>
<name>M0MRB3_9EURY</name>
<evidence type="ECO:0000256" key="3">
    <source>
        <dbReference type="ARBA" id="ARBA00022692"/>
    </source>
</evidence>
<feature type="transmembrane region" description="Helical" evidence="7">
    <location>
        <begin position="161"/>
        <end position="183"/>
    </location>
</feature>
<feature type="transmembrane region" description="Helical" evidence="7">
    <location>
        <begin position="130"/>
        <end position="155"/>
    </location>
</feature>
<feature type="transmembrane region" description="Helical" evidence="7">
    <location>
        <begin position="93"/>
        <end position="118"/>
    </location>
</feature>
<dbReference type="GO" id="GO:0016020">
    <property type="term" value="C:membrane"/>
    <property type="evidence" value="ECO:0007669"/>
    <property type="project" value="UniProtKB-SubCell"/>
</dbReference>
<dbReference type="InterPro" id="IPR044772">
    <property type="entry name" value="NO3_transporter"/>
</dbReference>
<evidence type="ECO:0000256" key="7">
    <source>
        <dbReference type="SAM" id="Phobius"/>
    </source>
</evidence>
<dbReference type="Pfam" id="PF07690">
    <property type="entry name" value="MFS_1"/>
    <property type="match status" value="1"/>
</dbReference>
<organism evidence="9 10">
    <name type="scientific">Halococcus salifodinae DSM 8989</name>
    <dbReference type="NCBI Taxonomy" id="1227456"/>
    <lineage>
        <taxon>Archaea</taxon>
        <taxon>Methanobacteriati</taxon>
        <taxon>Methanobacteriota</taxon>
        <taxon>Stenosarchaea group</taxon>
        <taxon>Halobacteria</taxon>
        <taxon>Halobacteriales</taxon>
        <taxon>Halococcaceae</taxon>
        <taxon>Halococcus</taxon>
    </lineage>
</organism>
<dbReference type="GO" id="GO:0042128">
    <property type="term" value="P:nitrate assimilation"/>
    <property type="evidence" value="ECO:0007669"/>
    <property type="project" value="UniProtKB-KW"/>
</dbReference>
<keyword evidence="6 7" id="KW-0472">Membrane</keyword>
<feature type="transmembrane region" description="Helical" evidence="7">
    <location>
        <begin position="65"/>
        <end position="87"/>
    </location>
</feature>
<evidence type="ECO:0000313" key="9">
    <source>
        <dbReference type="EMBL" id="EMA48156.1"/>
    </source>
</evidence>
<dbReference type="AlphaFoldDB" id="M0MRB3"/>
<accession>M0MRB3</accession>
<dbReference type="Proteomes" id="UP000011625">
    <property type="component" value="Unassembled WGS sequence"/>
</dbReference>
<keyword evidence="5" id="KW-0534">Nitrate assimilation</keyword>
<comment type="subcellular location">
    <subcellularLocation>
        <location evidence="1">Membrane</location>
        <topology evidence="1">Multi-pass membrane protein</topology>
    </subcellularLocation>
</comment>
<evidence type="ECO:0000256" key="6">
    <source>
        <dbReference type="ARBA" id="ARBA00023136"/>
    </source>
</evidence>
<feature type="transmembrane region" description="Helical" evidence="7">
    <location>
        <begin position="354"/>
        <end position="376"/>
    </location>
</feature>
<proteinExistence type="inferred from homology"/>
<dbReference type="InterPro" id="IPR036259">
    <property type="entry name" value="MFS_trans_sf"/>
</dbReference>
<evidence type="ECO:0000256" key="1">
    <source>
        <dbReference type="ARBA" id="ARBA00004141"/>
    </source>
</evidence>
<comment type="caution">
    <text evidence="9">The sequence shown here is derived from an EMBL/GenBank/DDBJ whole genome shotgun (WGS) entry which is preliminary data.</text>
</comment>
<feature type="transmembrane region" description="Helical" evidence="7">
    <location>
        <begin position="264"/>
        <end position="285"/>
    </location>
</feature>
<feature type="domain" description="Major facilitator superfamily (MFS) profile" evidence="8">
    <location>
        <begin position="1"/>
        <end position="414"/>
    </location>
</feature>
<feature type="transmembrane region" description="Helical" evidence="7">
    <location>
        <begin position="388"/>
        <end position="406"/>
    </location>
</feature>
<dbReference type="SUPFAM" id="SSF103473">
    <property type="entry name" value="MFS general substrate transporter"/>
    <property type="match status" value="1"/>
</dbReference>
<dbReference type="EMBL" id="AOME01000102">
    <property type="protein sequence ID" value="EMA48156.1"/>
    <property type="molecule type" value="Genomic_DNA"/>
</dbReference>
<protein>
    <submittedName>
        <fullName evidence="9">Nitrate/nitrite extrusion protein</fullName>
    </submittedName>
</protein>
<dbReference type="STRING" id="1227456.C450_20206"/>
<gene>
    <name evidence="9" type="ORF">C450_20206</name>
</gene>
<dbReference type="InterPro" id="IPR011701">
    <property type="entry name" value="MFS"/>
</dbReference>
<evidence type="ECO:0000256" key="2">
    <source>
        <dbReference type="ARBA" id="ARBA00008432"/>
    </source>
</evidence>
<dbReference type="Gene3D" id="1.20.1250.20">
    <property type="entry name" value="MFS general substrate transporter like domains"/>
    <property type="match status" value="2"/>
</dbReference>
<dbReference type="PANTHER" id="PTHR23515">
    <property type="entry name" value="HIGH-AFFINITY NITRATE TRANSPORTER 2.3"/>
    <property type="match status" value="1"/>
</dbReference>
<evidence type="ECO:0000259" key="8">
    <source>
        <dbReference type="PROSITE" id="PS50850"/>
    </source>
</evidence>
<feature type="transmembrane region" description="Helical" evidence="7">
    <location>
        <begin position="297"/>
        <end position="322"/>
    </location>
</feature>
<evidence type="ECO:0000256" key="4">
    <source>
        <dbReference type="ARBA" id="ARBA00022989"/>
    </source>
</evidence>
<keyword evidence="10" id="KW-1185">Reference proteome</keyword>
<evidence type="ECO:0000256" key="5">
    <source>
        <dbReference type="ARBA" id="ARBA00023063"/>
    </source>
</evidence>
<keyword evidence="4 7" id="KW-1133">Transmembrane helix</keyword>
<feature type="transmembrane region" description="Helical" evidence="7">
    <location>
        <begin position="231"/>
        <end position="252"/>
    </location>
</feature>
<dbReference type="PROSITE" id="PS50850">
    <property type="entry name" value="MFS"/>
    <property type="match status" value="1"/>
</dbReference>
<dbReference type="GO" id="GO:0015112">
    <property type="term" value="F:nitrate transmembrane transporter activity"/>
    <property type="evidence" value="ECO:0007669"/>
    <property type="project" value="InterPro"/>
</dbReference>
<evidence type="ECO:0000313" key="10">
    <source>
        <dbReference type="Proteomes" id="UP000011625"/>
    </source>
</evidence>
<comment type="similarity">
    <text evidence="2">Belongs to the major facilitator superfamily. Nitrate/nitrite porter (TC 2.A.1.8) family.</text>
</comment>